<organism evidence="15 16">
    <name type="scientific">Clytia hemisphaerica</name>
    <dbReference type="NCBI Taxonomy" id="252671"/>
    <lineage>
        <taxon>Eukaryota</taxon>
        <taxon>Metazoa</taxon>
        <taxon>Cnidaria</taxon>
        <taxon>Hydrozoa</taxon>
        <taxon>Hydroidolina</taxon>
        <taxon>Leptothecata</taxon>
        <taxon>Obeliida</taxon>
        <taxon>Clytiidae</taxon>
        <taxon>Clytia</taxon>
    </lineage>
</organism>
<dbReference type="Pfam" id="PF01753">
    <property type="entry name" value="zf-MYND"/>
    <property type="match status" value="1"/>
</dbReference>
<keyword evidence="2" id="KW-0479">Metal-binding</keyword>
<keyword evidence="7" id="KW-0560">Oxidoreductase</keyword>
<feature type="compositionally biased region" description="Basic and acidic residues" evidence="12">
    <location>
        <begin position="429"/>
        <end position="441"/>
    </location>
</feature>
<evidence type="ECO:0000256" key="7">
    <source>
        <dbReference type="ARBA" id="ARBA00023002"/>
    </source>
</evidence>
<comment type="catalytic activity">
    <reaction evidence="10">
        <text>L-prolyl-[hypoxia-inducible factor alpha subunit] + 2-oxoglutarate + O2 = trans-4-hydroxy-L-prolyl-[hypoxia-inducible factor alpha subunit] + succinate + CO2</text>
        <dbReference type="Rhea" id="RHEA:48400"/>
        <dbReference type="Rhea" id="RHEA-COMP:12093"/>
        <dbReference type="Rhea" id="RHEA-COMP:12094"/>
        <dbReference type="ChEBI" id="CHEBI:15379"/>
        <dbReference type="ChEBI" id="CHEBI:16526"/>
        <dbReference type="ChEBI" id="CHEBI:16810"/>
        <dbReference type="ChEBI" id="CHEBI:30031"/>
        <dbReference type="ChEBI" id="CHEBI:50342"/>
        <dbReference type="ChEBI" id="CHEBI:61965"/>
        <dbReference type="EC" id="1.14.11.29"/>
    </reaction>
</comment>
<keyword evidence="8" id="KW-0408">Iron</keyword>
<dbReference type="Gene3D" id="6.10.140.2220">
    <property type="match status" value="1"/>
</dbReference>
<evidence type="ECO:0000256" key="5">
    <source>
        <dbReference type="ARBA" id="ARBA00022896"/>
    </source>
</evidence>
<dbReference type="OrthoDB" id="76265at2759"/>
<evidence type="ECO:0000313" key="15">
    <source>
        <dbReference type="EnsemblMetazoa" id="CLYHEMP018084.1"/>
    </source>
</evidence>
<feature type="compositionally biased region" description="Polar residues" evidence="12">
    <location>
        <begin position="1"/>
        <end position="14"/>
    </location>
</feature>
<dbReference type="PROSITE" id="PS01360">
    <property type="entry name" value="ZF_MYND_1"/>
    <property type="match status" value="1"/>
</dbReference>
<dbReference type="InterPro" id="IPR051559">
    <property type="entry name" value="HIF_prolyl_hydroxylases"/>
</dbReference>
<feature type="compositionally biased region" description="Polar residues" evidence="12">
    <location>
        <begin position="415"/>
        <end position="428"/>
    </location>
</feature>
<dbReference type="PROSITE" id="PS50865">
    <property type="entry name" value="ZF_MYND_2"/>
    <property type="match status" value="1"/>
</dbReference>
<dbReference type="PANTHER" id="PTHR12907:SF26">
    <property type="entry name" value="HIF PROLYL HYDROXYLASE, ISOFORM C"/>
    <property type="match status" value="1"/>
</dbReference>
<proteinExistence type="predicted"/>
<dbReference type="EnsemblMetazoa" id="CLYHEMT018084.1">
    <property type="protein sequence ID" value="CLYHEMP018084.1"/>
    <property type="gene ID" value="CLYHEMG018084"/>
</dbReference>
<dbReference type="Proteomes" id="UP000594262">
    <property type="component" value="Unplaced"/>
</dbReference>
<dbReference type="GeneID" id="136824068"/>
<dbReference type="Gene3D" id="2.60.120.620">
    <property type="entry name" value="q2cbj1_9rhob like domain"/>
    <property type="match status" value="1"/>
</dbReference>
<evidence type="ECO:0000256" key="6">
    <source>
        <dbReference type="ARBA" id="ARBA00022964"/>
    </source>
</evidence>
<evidence type="ECO:0000256" key="8">
    <source>
        <dbReference type="ARBA" id="ARBA00023004"/>
    </source>
</evidence>
<feature type="domain" description="Fe2OG dioxygenase" evidence="14">
    <location>
        <begin position="273"/>
        <end position="371"/>
    </location>
</feature>
<evidence type="ECO:0000256" key="11">
    <source>
        <dbReference type="PROSITE-ProRule" id="PRU00134"/>
    </source>
</evidence>
<keyword evidence="5" id="KW-0847">Vitamin C</keyword>
<evidence type="ECO:0000256" key="12">
    <source>
        <dbReference type="SAM" id="MobiDB-lite"/>
    </source>
</evidence>
<evidence type="ECO:0000256" key="1">
    <source>
        <dbReference type="ARBA" id="ARBA00001961"/>
    </source>
</evidence>
<dbReference type="PANTHER" id="PTHR12907">
    <property type="entry name" value="EGL NINE HOMOLOG-RELATED"/>
    <property type="match status" value="1"/>
</dbReference>
<dbReference type="GO" id="GO:0031418">
    <property type="term" value="F:L-ascorbic acid binding"/>
    <property type="evidence" value="ECO:0007669"/>
    <property type="project" value="UniProtKB-KW"/>
</dbReference>
<reference evidence="15" key="1">
    <citation type="submission" date="2021-01" db="UniProtKB">
        <authorList>
            <consortium name="EnsemblMetazoa"/>
        </authorList>
    </citation>
    <scope>IDENTIFICATION</scope>
</reference>
<dbReference type="RefSeq" id="XP_066936328.1">
    <property type="nucleotide sequence ID" value="XM_067080227.1"/>
</dbReference>
<dbReference type="EC" id="1.14.11.29" evidence="9"/>
<feature type="domain" description="MYND-type" evidence="13">
    <location>
        <begin position="48"/>
        <end position="86"/>
    </location>
</feature>
<evidence type="ECO:0000256" key="2">
    <source>
        <dbReference type="ARBA" id="ARBA00022723"/>
    </source>
</evidence>
<dbReference type="AlphaFoldDB" id="A0A7M5X609"/>
<evidence type="ECO:0000259" key="14">
    <source>
        <dbReference type="PROSITE" id="PS51471"/>
    </source>
</evidence>
<accession>A0A7M5X609</accession>
<keyword evidence="6" id="KW-0223">Dioxygenase</keyword>
<dbReference type="SMART" id="SM00702">
    <property type="entry name" value="P4Hc"/>
    <property type="match status" value="1"/>
</dbReference>
<dbReference type="InterPro" id="IPR002893">
    <property type="entry name" value="Znf_MYND"/>
</dbReference>
<dbReference type="SUPFAM" id="SSF144232">
    <property type="entry name" value="HIT/MYND zinc finger-like"/>
    <property type="match status" value="1"/>
</dbReference>
<evidence type="ECO:0000256" key="10">
    <source>
        <dbReference type="ARBA" id="ARBA00049134"/>
    </source>
</evidence>
<dbReference type="InterPro" id="IPR044862">
    <property type="entry name" value="Pro_4_hyd_alph_FE2OG_OXY"/>
</dbReference>
<dbReference type="InterPro" id="IPR006620">
    <property type="entry name" value="Pro_4_hyd_alph"/>
</dbReference>
<evidence type="ECO:0000313" key="16">
    <source>
        <dbReference type="Proteomes" id="UP000594262"/>
    </source>
</evidence>
<keyword evidence="3 11" id="KW-0863">Zinc-finger</keyword>
<dbReference type="GO" id="GO:0160082">
    <property type="term" value="F:hypoxia-inducible factor-proline dioxygenase activity"/>
    <property type="evidence" value="ECO:0007669"/>
    <property type="project" value="UniProtKB-EC"/>
</dbReference>
<dbReference type="Pfam" id="PF13640">
    <property type="entry name" value="2OG-FeII_Oxy_3"/>
    <property type="match status" value="1"/>
</dbReference>
<name>A0A7M5X609_9CNID</name>
<protein>
    <recommendedName>
        <fullName evidence="9">hypoxia-inducible factor-proline dioxygenase</fullName>
        <ecNumber evidence="9">1.14.11.29</ecNumber>
    </recommendedName>
</protein>
<comment type="cofactor">
    <cofactor evidence="1">
        <name>L-ascorbate</name>
        <dbReference type="ChEBI" id="CHEBI:38290"/>
    </cofactor>
</comment>
<sequence>MDSSGGTSKVNVSSEKTDGGSIDINKGDSTSGDQRITKEDDSEIKEKCEYCGSAENKLFRCARCKLVYYCNRNHQKLHWQLHKPECSITITPGTSSTPRDSTGGGGMTSKPVSVIRQTANIHSTDMNNPRAHMIPLYAVRDYDMDVDDYTITSSPAISKLSQDGFEDREVVQKFADYLVKQMHDEGYCIIDDFLGETKSAKVLWDAVTLLQSGIMKPGQVIKKNEIKGKEKVRGDVITWITGQEETYENMPLIMNRVDRLIRYCNGRLGNIKGRTPAMVATYPGDGTGYKRHIDNTLKDGRALSVLYYLNKGWQSEAYGGQLRLFPFASKESVDIDPVYDRLAVFWSDRRTPHEVLPAFHQRFAVTLWYFDAAEREQVKEQYFSTLKNAFAKGVSVDSDEPQSKNVTTSSSATSQKAQHPSSSNNNKTLSERNNDYDENVKYGRVPTDSTS</sequence>
<dbReference type="GO" id="GO:0008198">
    <property type="term" value="F:ferrous iron binding"/>
    <property type="evidence" value="ECO:0007669"/>
    <property type="project" value="TreeGrafter"/>
</dbReference>
<evidence type="ECO:0000256" key="9">
    <source>
        <dbReference type="ARBA" id="ARBA00039004"/>
    </source>
</evidence>
<dbReference type="PROSITE" id="PS51471">
    <property type="entry name" value="FE2OG_OXY"/>
    <property type="match status" value="1"/>
</dbReference>
<feature type="region of interest" description="Disordered" evidence="12">
    <location>
        <begin position="394"/>
        <end position="451"/>
    </location>
</feature>
<feature type="region of interest" description="Disordered" evidence="12">
    <location>
        <begin position="1"/>
        <end position="39"/>
    </location>
</feature>
<keyword evidence="16" id="KW-1185">Reference proteome</keyword>
<evidence type="ECO:0000256" key="4">
    <source>
        <dbReference type="ARBA" id="ARBA00022833"/>
    </source>
</evidence>
<evidence type="ECO:0000256" key="3">
    <source>
        <dbReference type="ARBA" id="ARBA00022771"/>
    </source>
</evidence>
<dbReference type="InterPro" id="IPR005123">
    <property type="entry name" value="Oxoglu/Fe-dep_dioxygenase_dom"/>
</dbReference>
<dbReference type="GO" id="GO:0008270">
    <property type="term" value="F:zinc ion binding"/>
    <property type="evidence" value="ECO:0007669"/>
    <property type="project" value="UniProtKB-KW"/>
</dbReference>
<evidence type="ECO:0000259" key="13">
    <source>
        <dbReference type="PROSITE" id="PS50865"/>
    </source>
</evidence>
<dbReference type="GO" id="GO:0071456">
    <property type="term" value="P:cellular response to hypoxia"/>
    <property type="evidence" value="ECO:0007669"/>
    <property type="project" value="TreeGrafter"/>
</dbReference>
<keyword evidence="4" id="KW-0862">Zinc</keyword>